<organism evidence="2 3">
    <name type="scientific">Eumeta variegata</name>
    <name type="common">Bagworm moth</name>
    <name type="synonym">Eumeta japonica</name>
    <dbReference type="NCBI Taxonomy" id="151549"/>
    <lineage>
        <taxon>Eukaryota</taxon>
        <taxon>Metazoa</taxon>
        <taxon>Ecdysozoa</taxon>
        <taxon>Arthropoda</taxon>
        <taxon>Hexapoda</taxon>
        <taxon>Insecta</taxon>
        <taxon>Pterygota</taxon>
        <taxon>Neoptera</taxon>
        <taxon>Endopterygota</taxon>
        <taxon>Lepidoptera</taxon>
        <taxon>Glossata</taxon>
        <taxon>Ditrysia</taxon>
        <taxon>Tineoidea</taxon>
        <taxon>Psychidae</taxon>
        <taxon>Oiketicinae</taxon>
        <taxon>Eumeta</taxon>
    </lineage>
</organism>
<evidence type="ECO:0000313" key="3">
    <source>
        <dbReference type="Proteomes" id="UP000299102"/>
    </source>
</evidence>
<reference evidence="2 3" key="1">
    <citation type="journal article" date="2019" name="Commun. Biol.">
        <title>The bagworm genome reveals a unique fibroin gene that provides high tensile strength.</title>
        <authorList>
            <person name="Kono N."/>
            <person name="Nakamura H."/>
            <person name="Ohtoshi R."/>
            <person name="Tomita M."/>
            <person name="Numata K."/>
            <person name="Arakawa K."/>
        </authorList>
    </citation>
    <scope>NUCLEOTIDE SEQUENCE [LARGE SCALE GENOMIC DNA]</scope>
</reference>
<gene>
    <name evidence="2" type="ORF">EVAR_50015_1</name>
</gene>
<sequence length="78" mass="8522">MEMWISIESSTPTATMQRCKRSVRAEALVDNGLERVRFRLERCAVKICARNRIVRRGRAGVAGRGAAEQSGGSSVAIS</sequence>
<name>A0A4C1XNZ7_EUMVA</name>
<proteinExistence type="predicted"/>
<feature type="region of interest" description="Disordered" evidence="1">
    <location>
        <begin position="58"/>
        <end position="78"/>
    </location>
</feature>
<protein>
    <submittedName>
        <fullName evidence="2">Uncharacterized protein</fullName>
    </submittedName>
</protein>
<evidence type="ECO:0000256" key="1">
    <source>
        <dbReference type="SAM" id="MobiDB-lite"/>
    </source>
</evidence>
<keyword evidence="3" id="KW-1185">Reference proteome</keyword>
<accession>A0A4C1XNZ7</accession>
<comment type="caution">
    <text evidence="2">The sequence shown here is derived from an EMBL/GenBank/DDBJ whole genome shotgun (WGS) entry which is preliminary data.</text>
</comment>
<dbReference type="Proteomes" id="UP000299102">
    <property type="component" value="Unassembled WGS sequence"/>
</dbReference>
<dbReference type="EMBL" id="BGZK01000922">
    <property type="protein sequence ID" value="GBP65208.1"/>
    <property type="molecule type" value="Genomic_DNA"/>
</dbReference>
<dbReference type="AlphaFoldDB" id="A0A4C1XNZ7"/>
<evidence type="ECO:0000313" key="2">
    <source>
        <dbReference type="EMBL" id="GBP65208.1"/>
    </source>
</evidence>